<evidence type="ECO:0000256" key="1">
    <source>
        <dbReference type="SAM" id="MobiDB-lite"/>
    </source>
</evidence>
<dbReference type="Proteomes" id="UP000317036">
    <property type="component" value="Unassembled WGS sequence"/>
</dbReference>
<proteinExistence type="predicted"/>
<dbReference type="SUPFAM" id="SSF51126">
    <property type="entry name" value="Pectin lyase-like"/>
    <property type="match status" value="1"/>
</dbReference>
<dbReference type="Gene3D" id="2.160.20.10">
    <property type="entry name" value="Single-stranded right-handed beta-helix, Pectin lyase-like"/>
    <property type="match status" value="1"/>
</dbReference>
<evidence type="ECO:0000313" key="3">
    <source>
        <dbReference type="EMBL" id="TVY00357.1"/>
    </source>
</evidence>
<dbReference type="Pfam" id="PF13229">
    <property type="entry name" value="Beta_helix"/>
    <property type="match status" value="1"/>
</dbReference>
<dbReference type="InterPro" id="IPR006626">
    <property type="entry name" value="PbH1"/>
</dbReference>
<protein>
    <submittedName>
        <fullName evidence="3">Sheath polysaccharide-degrading enzyme</fullName>
    </submittedName>
</protein>
<feature type="compositionally biased region" description="Polar residues" evidence="1">
    <location>
        <begin position="254"/>
        <end position="273"/>
    </location>
</feature>
<feature type="region of interest" description="Disordered" evidence="1">
    <location>
        <begin position="253"/>
        <end position="273"/>
    </location>
</feature>
<reference evidence="3 4" key="1">
    <citation type="submission" date="2019-07" db="EMBL/GenBank/DDBJ databases">
        <authorList>
            <person name="Kim J."/>
        </authorList>
    </citation>
    <scope>NUCLEOTIDE SEQUENCE [LARGE SCALE GENOMIC DNA]</scope>
    <source>
        <strain evidence="3 4">JC52</strain>
    </source>
</reference>
<evidence type="ECO:0000313" key="4">
    <source>
        <dbReference type="Proteomes" id="UP000317036"/>
    </source>
</evidence>
<name>A0A559JKE4_9BACL</name>
<dbReference type="AlphaFoldDB" id="A0A559JKE4"/>
<dbReference type="EMBL" id="VNJI01000074">
    <property type="protein sequence ID" value="TVY00357.1"/>
    <property type="molecule type" value="Genomic_DNA"/>
</dbReference>
<dbReference type="InterPro" id="IPR039448">
    <property type="entry name" value="Beta_helix"/>
</dbReference>
<dbReference type="SMART" id="SM00710">
    <property type="entry name" value="PbH1"/>
    <property type="match status" value="6"/>
</dbReference>
<dbReference type="InterPro" id="IPR011050">
    <property type="entry name" value="Pectin_lyase_fold/virulence"/>
</dbReference>
<keyword evidence="4" id="KW-1185">Reference proteome</keyword>
<comment type="caution">
    <text evidence="3">The sequence shown here is derived from an EMBL/GenBank/DDBJ whole genome shotgun (WGS) entry which is preliminary data.</text>
</comment>
<dbReference type="OrthoDB" id="154460at2"/>
<evidence type="ECO:0000259" key="2">
    <source>
        <dbReference type="Pfam" id="PF13229"/>
    </source>
</evidence>
<dbReference type="InterPro" id="IPR012334">
    <property type="entry name" value="Pectin_lyas_fold"/>
</dbReference>
<sequence>MLAAGVTFTGKFTGAIDGTSAAPITIESASATNKAILSGSSGTGSGTTLTITGDYWIVKNVKVTNSQKGILFDNTNHSLIDGAEVYNTGQEAVHFRDGSSYCTIQNSYIHDAGVVTADYGEGVYVGSDSSASYNHTVIGNSILNNTIGPNVAAEHIDIKEGADGTLVQGNTFNGTGISGANSADSFVDVKGVNSQIYNNTGSRNGNANVVDAFQVHTHGTAYPTGTNNDFSGNSVNMDGVGYIVNVPTGDAKVHNNTRSDGSTSLYNGNYTTY</sequence>
<feature type="domain" description="Right handed beta helix" evidence="2">
    <location>
        <begin position="51"/>
        <end position="176"/>
    </location>
</feature>
<accession>A0A559JKE4</accession>
<gene>
    <name evidence="3" type="ORF">FPZ49_33065</name>
</gene>
<organism evidence="3 4">
    <name type="scientific">Paenibacillus cremeus</name>
    <dbReference type="NCBI Taxonomy" id="2163881"/>
    <lineage>
        <taxon>Bacteria</taxon>
        <taxon>Bacillati</taxon>
        <taxon>Bacillota</taxon>
        <taxon>Bacilli</taxon>
        <taxon>Bacillales</taxon>
        <taxon>Paenibacillaceae</taxon>
        <taxon>Paenibacillus</taxon>
    </lineage>
</organism>